<evidence type="ECO:0000259" key="9">
    <source>
        <dbReference type="PROSITE" id="PS50042"/>
    </source>
</evidence>
<dbReference type="CDD" id="cd12097">
    <property type="entry name" value="DD_RI_PKA"/>
    <property type="match status" value="1"/>
</dbReference>
<keyword evidence="6 7" id="KW-0114">cAMP</keyword>
<evidence type="ECO:0000256" key="1">
    <source>
        <dbReference type="ARBA" id="ARBA00005753"/>
    </source>
</evidence>
<accession>B2RFJ2</accession>
<dbReference type="PROSITE" id="PS00888">
    <property type="entry name" value="CNMP_BINDING_1"/>
    <property type="match status" value="2"/>
</dbReference>
<keyword evidence="2" id="KW-0597">Phosphoprotein</keyword>
<dbReference type="SUPFAM" id="SSF51206">
    <property type="entry name" value="cAMP-binding domain-like"/>
    <property type="match status" value="2"/>
</dbReference>
<evidence type="ECO:0000256" key="2">
    <source>
        <dbReference type="ARBA" id="ARBA00022553"/>
    </source>
</evidence>
<evidence type="ECO:0000256" key="8">
    <source>
        <dbReference type="SAM" id="MobiDB-lite"/>
    </source>
</evidence>
<keyword evidence="3 7" id="KW-0116">cAMP-binding</keyword>
<evidence type="ECO:0000313" key="10">
    <source>
        <dbReference type="EMBL" id="CAO78754.1"/>
    </source>
</evidence>
<dbReference type="FunFam" id="2.60.120.10:FF:000006">
    <property type="entry name" value="cAMP-dependent protein kinase type I-alpha regulatory subunit"/>
    <property type="match status" value="1"/>
</dbReference>
<organism evidence="10">
    <name type="scientific">Oikopleura dioica</name>
    <name type="common">Tunicate</name>
    <dbReference type="NCBI Taxonomy" id="34765"/>
    <lineage>
        <taxon>Eukaryota</taxon>
        <taxon>Metazoa</taxon>
        <taxon>Chordata</taxon>
        <taxon>Tunicata</taxon>
        <taxon>Appendicularia</taxon>
        <taxon>Copelata</taxon>
        <taxon>Oikopleuridae</taxon>
        <taxon>Oikopleura</taxon>
    </lineage>
</organism>
<dbReference type="PIRSF" id="PIRSF000548">
    <property type="entry name" value="PK_regulatory"/>
    <property type="match status" value="1"/>
</dbReference>
<dbReference type="GO" id="GO:0005829">
    <property type="term" value="C:cytosol"/>
    <property type="evidence" value="ECO:0007669"/>
    <property type="project" value="TreeGrafter"/>
</dbReference>
<dbReference type="GO" id="GO:0016301">
    <property type="term" value="F:kinase activity"/>
    <property type="evidence" value="ECO:0007669"/>
    <property type="project" value="UniProtKB-KW"/>
</dbReference>
<feature type="domain" description="Cyclic nucleotide-binding" evidence="9">
    <location>
        <begin position="141"/>
        <end position="257"/>
    </location>
</feature>
<dbReference type="Gene3D" id="2.60.120.10">
    <property type="entry name" value="Jelly Rolls"/>
    <property type="match status" value="2"/>
</dbReference>
<name>B2RFJ2_OIKDI</name>
<dbReference type="SMART" id="SM00394">
    <property type="entry name" value="RIIa"/>
    <property type="match status" value="1"/>
</dbReference>
<feature type="binding site" evidence="7">
    <location>
        <position position="338"/>
    </location>
    <ligand>
        <name>3',5'-cyclic AMP</name>
        <dbReference type="ChEBI" id="CHEBI:58165"/>
        <label>2</label>
    </ligand>
</feature>
<evidence type="ECO:0000256" key="7">
    <source>
        <dbReference type="PIRSR" id="PIRSR000548-1"/>
    </source>
</evidence>
<evidence type="ECO:0000256" key="6">
    <source>
        <dbReference type="ARBA" id="ARBA00023149"/>
    </source>
</evidence>
<dbReference type="Pfam" id="PF00027">
    <property type="entry name" value="cNMP_binding"/>
    <property type="match status" value="2"/>
</dbReference>
<reference evidence="10" key="1">
    <citation type="journal article" date="2008" name="Mol. Biol. Evol.">
        <title>Altered miRNA repertoire in the simplified chordate, Oikopleura dioica.</title>
        <authorList>
            <person name="Fu X."/>
            <person name="Adamski M."/>
            <person name="Thompson E.M."/>
        </authorList>
    </citation>
    <scope>NUCLEOTIDE SEQUENCE</scope>
</reference>
<dbReference type="CDD" id="cd00038">
    <property type="entry name" value="CAP_ED"/>
    <property type="match status" value="2"/>
</dbReference>
<keyword evidence="4" id="KW-0677">Repeat</keyword>
<feature type="domain" description="Cyclic nucleotide-binding" evidence="9">
    <location>
        <begin position="260"/>
        <end position="375"/>
    </location>
</feature>
<dbReference type="PROSITE" id="PS00889">
    <property type="entry name" value="CNMP_BINDING_2"/>
    <property type="match status" value="2"/>
</dbReference>
<gene>
    <name evidence="10" type="primary">prkar1A</name>
</gene>
<dbReference type="SUPFAM" id="SSF47391">
    <property type="entry name" value="Dimerization-anchoring domain of cAMP-dependent PK regulatory subunit"/>
    <property type="match status" value="1"/>
</dbReference>
<dbReference type="PROSITE" id="PS50042">
    <property type="entry name" value="CNMP_BINDING_3"/>
    <property type="match status" value="2"/>
</dbReference>
<dbReference type="GO" id="GO:0004862">
    <property type="term" value="F:cAMP-dependent protein kinase inhibitor activity"/>
    <property type="evidence" value="ECO:0007669"/>
    <property type="project" value="TreeGrafter"/>
</dbReference>
<evidence type="ECO:0000256" key="4">
    <source>
        <dbReference type="ARBA" id="ARBA00022737"/>
    </source>
</evidence>
<dbReference type="Gene3D" id="1.20.890.10">
    <property type="entry name" value="cAMP-dependent protein kinase regulatory subunit, dimerization-anchoring domain"/>
    <property type="match status" value="1"/>
</dbReference>
<dbReference type="GO" id="GO:0030552">
    <property type="term" value="F:cAMP binding"/>
    <property type="evidence" value="ECO:0007669"/>
    <property type="project" value="UniProtKB-KW"/>
</dbReference>
<dbReference type="GO" id="GO:0005952">
    <property type="term" value="C:cAMP-dependent protein kinase complex"/>
    <property type="evidence" value="ECO:0007669"/>
    <property type="project" value="InterPro"/>
</dbReference>
<dbReference type="Pfam" id="PF02197">
    <property type="entry name" value="RIIa"/>
    <property type="match status" value="1"/>
</dbReference>
<dbReference type="InterPro" id="IPR012198">
    <property type="entry name" value="cAMP_dep_PK_reg_su"/>
</dbReference>
<sequence length="399" mass="45668">MANSGGSAQDYIQNFNLHVILKEAIRELCYTRPERPYAFLSNYFEKLANEEHRNSRVPPQYESVHSTLSNSKLHHEPDDYKNEPEPEVTVTRESRPSITRRGAISAEVISPADVKNFTRTVIPKDYKTMQALERAFENNVLLRSCDEEQRGHIFDAMSEQTFTKGTVIIKQGDSGNFFYVIDQGEVEVLVNDKQVALISEWGTFGELALIHGRPRQATVVAKTDVVKLWAIDRETYRKILMSLQQQKREKYDDFLSKVRILDNLQDWERLTVADALEAVSFEAGMAIVREGELGNEFFIVIDGTADVTQNCAGNIKKVGQLGPSDYFGELALILDRPRAATVTAKTYMRVNKQCVKLDRSRFERVMGPVMDILKRTEYYKVKNLVLLLRVTNEFSDDFF</sequence>
<dbReference type="InterPro" id="IPR003117">
    <property type="entry name" value="cAMP_dep_PK_reg_su_I/II_a/b"/>
</dbReference>
<feature type="binding site" evidence="7">
    <location>
        <position position="206"/>
    </location>
    <ligand>
        <name>3',5'-cyclic AMP</name>
        <dbReference type="ChEBI" id="CHEBI:58165"/>
        <label>1</label>
    </ligand>
</feature>
<dbReference type="InterPro" id="IPR018490">
    <property type="entry name" value="cNMP-bd_dom_sf"/>
</dbReference>
<keyword evidence="5 7" id="KW-0547">Nucleotide-binding</keyword>
<dbReference type="EMBL" id="AM765856">
    <property type="protein sequence ID" value="CAO78754.1"/>
    <property type="molecule type" value="Genomic_DNA"/>
</dbReference>
<dbReference type="PANTHER" id="PTHR11635">
    <property type="entry name" value="CAMP-DEPENDENT PROTEIN KINASE REGULATORY CHAIN"/>
    <property type="match status" value="1"/>
</dbReference>
<dbReference type="InterPro" id="IPR018488">
    <property type="entry name" value="cNMP-bd_CS"/>
</dbReference>
<dbReference type="PRINTS" id="PR00103">
    <property type="entry name" value="CAMPKINASE"/>
</dbReference>
<dbReference type="AlphaFoldDB" id="B2RFJ2"/>
<proteinExistence type="inferred from homology"/>
<comment type="similarity">
    <text evidence="1">Belongs to the cAMP-dependent kinase regulatory chain family.</text>
</comment>
<dbReference type="InterPro" id="IPR000595">
    <property type="entry name" value="cNMP-bd_dom"/>
</dbReference>
<protein>
    <submittedName>
        <fullName evidence="10">Putative cAMP-dependent protein kinase type I-alpha regulatory subunit</fullName>
    </submittedName>
</protein>
<keyword evidence="10" id="KW-0418">Kinase</keyword>
<dbReference type="SMART" id="SM00100">
    <property type="entry name" value="cNMP"/>
    <property type="match status" value="2"/>
</dbReference>
<feature type="binding site" evidence="7">
    <location>
        <position position="329"/>
    </location>
    <ligand>
        <name>3',5'-cyclic AMP</name>
        <dbReference type="ChEBI" id="CHEBI:58165"/>
        <label>2</label>
    </ligand>
</feature>
<dbReference type="InterPro" id="IPR014710">
    <property type="entry name" value="RmlC-like_jellyroll"/>
</dbReference>
<feature type="binding site" evidence="7">
    <location>
        <position position="215"/>
    </location>
    <ligand>
        <name>3',5'-cyclic AMP</name>
        <dbReference type="ChEBI" id="CHEBI:58165"/>
        <label>1</label>
    </ligand>
</feature>
<feature type="region of interest" description="Disordered" evidence="8">
    <location>
        <begin position="54"/>
        <end position="98"/>
    </location>
</feature>
<evidence type="ECO:0000256" key="5">
    <source>
        <dbReference type="ARBA" id="ARBA00022741"/>
    </source>
</evidence>
<dbReference type="GO" id="GO:0034236">
    <property type="term" value="F:protein kinase A catalytic subunit binding"/>
    <property type="evidence" value="ECO:0007669"/>
    <property type="project" value="TreeGrafter"/>
</dbReference>
<dbReference type="PANTHER" id="PTHR11635:SF152">
    <property type="entry name" value="CAMP-DEPENDENT PROTEIN KINASE TYPE I REGULATORY SUBUNIT-RELATED"/>
    <property type="match status" value="1"/>
</dbReference>
<keyword evidence="10" id="KW-0808">Transferase</keyword>
<evidence type="ECO:0000256" key="3">
    <source>
        <dbReference type="ARBA" id="ARBA00022566"/>
    </source>
</evidence>
<dbReference type="InterPro" id="IPR050503">
    <property type="entry name" value="cAMP-dep_PK_reg_su-like"/>
</dbReference>
<feature type="compositionally biased region" description="Basic and acidic residues" evidence="8">
    <location>
        <begin position="73"/>
        <end position="95"/>
    </location>
</feature>